<comment type="caution">
    <text evidence="2">The sequence shown here is derived from an EMBL/GenBank/DDBJ whole genome shotgun (WGS) entry which is preliminary data.</text>
</comment>
<dbReference type="Pfam" id="PF02515">
    <property type="entry name" value="CoA_transf_3"/>
    <property type="match status" value="1"/>
</dbReference>
<dbReference type="EMBL" id="SODV01000001">
    <property type="protein sequence ID" value="TDX01370.1"/>
    <property type="molecule type" value="Genomic_DNA"/>
</dbReference>
<dbReference type="GO" id="GO:0008410">
    <property type="term" value="F:CoA-transferase activity"/>
    <property type="evidence" value="ECO:0007669"/>
    <property type="project" value="TreeGrafter"/>
</dbReference>
<dbReference type="RefSeq" id="WP_133993846.1">
    <property type="nucleotide sequence ID" value="NZ_SODV01000001.1"/>
</dbReference>
<evidence type="ECO:0000256" key="1">
    <source>
        <dbReference type="ARBA" id="ARBA00022679"/>
    </source>
</evidence>
<dbReference type="Gene3D" id="3.30.1540.10">
    <property type="entry name" value="formyl-coa transferase, domain 3"/>
    <property type="match status" value="1"/>
</dbReference>
<dbReference type="InterPro" id="IPR050483">
    <property type="entry name" value="CoA-transferase_III_domain"/>
</dbReference>
<sequence>MNLLEDILVVDLSQFLSGPSAALRLADLGARVIKIERPGTGDICRQLYVSDVQLEGESTIFHAINRHKQSYAADLKHPADLEKVKKIIDRADVVMHNFRPGVIGRLGLDYATVRERNPGIVYAEISGYGDEGPWKDLPGQDLLVQAVSGLTWLSHDRDRPPTPMGVAVVDILAGAHVCQGILALLYRRAVAGTGAGANGGQGANGAPGAQDAAGGLVQVSMLESIMDFQFESFTSFLNDGRELPVRSARGGGNPYIAAPYGIYPTAEGFLALAMTDVPQLGRLLECPSLEGYTDPSDWFDRRDEIKQYLAGHLATQTARNWLARLEPAGIWCALVLDYDSLRAQEGYRVLDMEITVETSQGLRVRTTRCPIRVDGVTLDGGGGAPLLGEHNDLIDRQFGLHLPVYGSGYY</sequence>
<dbReference type="PANTHER" id="PTHR48207:SF4">
    <property type="entry name" value="BLL6097 PROTEIN"/>
    <property type="match status" value="1"/>
</dbReference>
<protein>
    <submittedName>
        <fullName evidence="2">Crotonobetainyl-CoA:carnitine CoA-transferase CaiB-like acyl-CoA transferase</fullName>
    </submittedName>
</protein>
<dbReference type="InterPro" id="IPR044855">
    <property type="entry name" value="CoA-Trfase_III_dom3_sf"/>
</dbReference>
<dbReference type="AlphaFoldDB" id="A0A4R8DSY9"/>
<dbReference type="Proteomes" id="UP000294498">
    <property type="component" value="Unassembled WGS sequence"/>
</dbReference>
<accession>A0A4R8DSY9</accession>
<gene>
    <name evidence="2" type="ORF">EDB95_2404</name>
</gene>
<name>A0A4R8DSY9_9BACT</name>
<organism evidence="2 3">
    <name type="scientific">Dinghuibacter silviterrae</name>
    <dbReference type="NCBI Taxonomy" id="1539049"/>
    <lineage>
        <taxon>Bacteria</taxon>
        <taxon>Pseudomonadati</taxon>
        <taxon>Bacteroidota</taxon>
        <taxon>Chitinophagia</taxon>
        <taxon>Chitinophagales</taxon>
        <taxon>Chitinophagaceae</taxon>
        <taxon>Dinghuibacter</taxon>
    </lineage>
</organism>
<keyword evidence="1 2" id="KW-0808">Transferase</keyword>
<dbReference type="InterPro" id="IPR023606">
    <property type="entry name" value="CoA-Trfase_III_dom_1_sf"/>
</dbReference>
<dbReference type="Gene3D" id="3.40.50.10540">
    <property type="entry name" value="Crotonobetainyl-coa:carnitine coa-transferase, domain 1"/>
    <property type="match status" value="1"/>
</dbReference>
<reference evidence="2 3" key="1">
    <citation type="submission" date="2019-03" db="EMBL/GenBank/DDBJ databases">
        <title>Genomic Encyclopedia of Type Strains, Phase IV (KMG-IV): sequencing the most valuable type-strain genomes for metagenomic binning, comparative biology and taxonomic classification.</title>
        <authorList>
            <person name="Goeker M."/>
        </authorList>
    </citation>
    <scope>NUCLEOTIDE SEQUENCE [LARGE SCALE GENOMIC DNA]</scope>
    <source>
        <strain evidence="2 3">DSM 100059</strain>
    </source>
</reference>
<dbReference type="PANTHER" id="PTHR48207">
    <property type="entry name" value="SUCCINATE--HYDROXYMETHYLGLUTARATE COA-TRANSFERASE"/>
    <property type="match status" value="1"/>
</dbReference>
<evidence type="ECO:0000313" key="3">
    <source>
        <dbReference type="Proteomes" id="UP000294498"/>
    </source>
</evidence>
<dbReference type="InterPro" id="IPR003673">
    <property type="entry name" value="CoA-Trfase_fam_III"/>
</dbReference>
<dbReference type="SUPFAM" id="SSF89796">
    <property type="entry name" value="CoA-transferase family III (CaiB/BaiF)"/>
    <property type="match status" value="1"/>
</dbReference>
<keyword evidence="3" id="KW-1185">Reference proteome</keyword>
<proteinExistence type="predicted"/>
<evidence type="ECO:0000313" key="2">
    <source>
        <dbReference type="EMBL" id="TDX01370.1"/>
    </source>
</evidence>
<dbReference type="OrthoDB" id="9797653at2"/>